<dbReference type="SUPFAM" id="SSF51004">
    <property type="entry name" value="C-terminal (heme d1) domain of cytochrome cd1-nitrite reductase"/>
    <property type="match status" value="1"/>
</dbReference>
<dbReference type="InterPro" id="IPR046538">
    <property type="entry name" value="DUF6603"/>
</dbReference>
<dbReference type="RefSeq" id="WP_407284875.1">
    <property type="nucleotide sequence ID" value="NZ_CP147982.1"/>
</dbReference>
<dbReference type="PANTHER" id="PTHR47197">
    <property type="entry name" value="PROTEIN NIRF"/>
    <property type="match status" value="1"/>
</dbReference>
<dbReference type="InterPro" id="IPR051200">
    <property type="entry name" value="Host-pathogen_enzymatic-act"/>
</dbReference>
<keyword evidence="4" id="KW-1185">Reference proteome</keyword>
<feature type="region of interest" description="Disordered" evidence="1">
    <location>
        <begin position="1790"/>
        <end position="1820"/>
    </location>
</feature>
<feature type="domain" description="DUF6603" evidence="2">
    <location>
        <begin position="735"/>
        <end position="1232"/>
    </location>
</feature>
<evidence type="ECO:0000313" key="4">
    <source>
        <dbReference type="Proteomes" id="UP001626628"/>
    </source>
</evidence>
<dbReference type="InterPro" id="IPR011048">
    <property type="entry name" value="Haem_d1_sf"/>
</dbReference>
<dbReference type="PANTHER" id="PTHR47197:SF3">
    <property type="entry name" value="DIHYDRO-HEME D1 DEHYDROGENASE"/>
    <property type="match status" value="1"/>
</dbReference>
<reference evidence="3 4" key="1">
    <citation type="submission" date="2024-03" db="EMBL/GenBank/DDBJ databases">
        <title>The complete genome of Streptomyces sirii sp.nov.</title>
        <authorList>
            <person name="Zakalyukina Y.V."/>
            <person name="Belik A.R."/>
            <person name="Biryukov M.V."/>
            <person name="Baturina O.A."/>
            <person name="Kabilov M.R."/>
        </authorList>
    </citation>
    <scope>NUCLEOTIDE SEQUENCE [LARGE SCALE GENOMIC DNA]</scope>
    <source>
        <strain evidence="3 4">BP-8</strain>
    </source>
</reference>
<dbReference type="EMBL" id="CP147982">
    <property type="protein sequence ID" value="WXK74634.1"/>
    <property type="molecule type" value="Genomic_DNA"/>
</dbReference>
<evidence type="ECO:0000256" key="1">
    <source>
        <dbReference type="SAM" id="MobiDB-lite"/>
    </source>
</evidence>
<dbReference type="Pfam" id="PF10282">
    <property type="entry name" value="Lactonase"/>
    <property type="match status" value="1"/>
</dbReference>
<proteinExistence type="predicted"/>
<evidence type="ECO:0000313" key="3">
    <source>
        <dbReference type="EMBL" id="WXK74634.1"/>
    </source>
</evidence>
<feature type="region of interest" description="Disordered" evidence="1">
    <location>
        <begin position="1406"/>
        <end position="1425"/>
    </location>
</feature>
<feature type="compositionally biased region" description="Polar residues" evidence="1">
    <location>
        <begin position="1803"/>
        <end position="1814"/>
    </location>
</feature>
<dbReference type="Pfam" id="PF20248">
    <property type="entry name" value="DUF6603"/>
    <property type="match status" value="1"/>
</dbReference>
<organism evidence="3 4">
    <name type="scientific">Streptomyces sirii</name>
    <dbReference type="NCBI Taxonomy" id="3127701"/>
    <lineage>
        <taxon>Bacteria</taxon>
        <taxon>Bacillati</taxon>
        <taxon>Actinomycetota</taxon>
        <taxon>Actinomycetes</taxon>
        <taxon>Kitasatosporales</taxon>
        <taxon>Streptomycetaceae</taxon>
        <taxon>Streptomyces</taxon>
    </lineage>
</organism>
<protein>
    <submittedName>
        <fullName evidence="3">YncE family protein</fullName>
    </submittedName>
</protein>
<evidence type="ECO:0000259" key="2">
    <source>
        <dbReference type="Pfam" id="PF20248"/>
    </source>
</evidence>
<dbReference type="Proteomes" id="UP001626628">
    <property type="component" value="Chromosome"/>
</dbReference>
<gene>
    <name evidence="3" type="ORF">WAB15_00760</name>
</gene>
<dbReference type="InterPro" id="IPR015943">
    <property type="entry name" value="WD40/YVTN_repeat-like_dom_sf"/>
</dbReference>
<sequence length="1820" mass="188483">MALTVAALEALLDETRDTFRLDTGELGLADFTDQCAAYLADGDLKVTGVSRVDKLGLRVEGSVTLRDGTATRGSVTFAPDADGTTVAGVRVDAEVAPDSELLSPAARTAVASLAALKPSGPRLVFGEEPGRDARVAARTGVGVALDFPAADAAAKPYLWGYEPADSAAAWQLGGSFPAVTLADFSSLGDLAGTPGGDGFALPEDVPQAQGLSLTALSVSFAPGESGGAARLLSMWLRVEMDTQWALAGGQLVVKGLNAQFGVVLPQSKPRVQTVLGGEVALARDIAVDVEIVLPDREVSASLGRPVPLKPLMERHFPGLPVPALTVEDLTLWGSAAPGASGYSVDVELSDVWQLADGVKLSRVVLSAAKQGTDTTASLDALWNLDETVLDVHGEWATGAGWKLSASASNVSPADIFGRFGIAPPPVLKDVTIDHIGVSYDEKDRKFHLDVTGTFPLGELKAVLSLTVDLAKRSGGQPGYDQQYTGSLSLEIPQHGGGSRTMTFTLADAQHAEFTASWADAQGVSPADLATLLGVDAPAEILAKLGSVTSVRLRYASTDKSVVFAAGTVDGGSLVLVSQRDKSGAHAWVARVSVALNAALSQVPLLEGQIPADQDVAVRALGVLLASDALTAARMAELNRALAACDAKQPALPADGLGKGAAFSISLQLPGSSELTSLVVRGDRPGGASTGRRQLTAKGTDAAGVADAAGGVSGVNSAFGAAGSGASMPLVAWVDVQRAVGPLRLRRVGVGYADGTVWVLFDASLGMAGLVLGVEGLGLGIPLARPDRPEIRLDGLSVAYSKPPLAVKGALVNRPSDDQYALLVQGVLVLSAAKFGLTALGAYARPKDHPDATSMFLYGRASGKFGGPPPVQITGIMAGFGFNTSVTLPDGDRVLDFPFLKDLTSPDDDADPMKVLEKLMTGGRDAWVRPAVGQMWFAAGLAFSVAEFLQGQGLLVLEVGDDFAVALLGTADARFPRGTGKAYARAQLGLSAKYRASEGVLKLTAQLAPGSFVIDEACVLTGGFALYVWMDDAHAGDFVLTLGGYHPKYPVPKHYPTVPRLGFNWPVTQALTISGGSYFALTPGALMAGGALEVNYRSGKLHAWLTAYANMLIEWAPFRFDVGIGISIGVSFVLDLWLVRTTIRVEVGASLRLWGPPTAGEVTVHLWFISFTIGFGDGSAQDDRPAPWPEVVKQLPAREDAVRLTPMDGLSAARAQDERGRELWIATPGAFSFAVRAAVPVTTLRLGEGDAATEIAGRAVNLRPRRAEGKDLDSVLTVALSRGSAPQPLGDWYADTGAEARNSLPAALWGPYNGKLTIHSAQWVDDQLIGVDLRLPLPHQGDSPGEITAGTLAHDDRFPDGALPLRPAAAPVPVSALAVAKAAPAPEAAPLTVAEAVRAAHPVRAEVADGDGSDGSVSEATGGQAGAPVDWARDRLFAAMEYLGVSPGTNDRLAVDDGLVAGDISAPIDQTVPGKPTATGPRLYTAGAGRTATPADAHSLTPYEPSRLASASPTHLAVSPDGRRLVVIDAQQGADILDISANPPEVAPSLLPNRLWVPQRPQGLSASPDGAYAYATFAQPNQVLVFDLTKTPPTIHQQYGTQTTPGDAVASAQWDEQRQVVYLAQPDQGTVALLDVTRGRWPSPMGELSAGPSPTRLAVDPRGRWLYAINAGHSTVSVVDVRTGGQGVVATLRTGTDPNALAVSPGGSRLYVANATSGTVSVFDVSGASPQEAADPVWVGTEPIALAVSPAGDRLFVARSGEKVVQVVDLSADVPALLDVTIPLTDTPVSLAVTAPPDAPPSGASRTGGTRTQEAQEGGAA</sequence>
<accession>A0ABZ2QHX8</accession>
<name>A0ABZ2QHX8_9ACTN</name>
<dbReference type="Gene3D" id="2.130.10.10">
    <property type="entry name" value="YVTN repeat-like/Quinoprotein amine dehydrogenase"/>
    <property type="match status" value="2"/>
</dbReference>
<dbReference type="InterPro" id="IPR019405">
    <property type="entry name" value="Lactonase_7-beta_prop"/>
</dbReference>